<evidence type="ECO:0000259" key="15">
    <source>
        <dbReference type="PROSITE" id="PS51293"/>
    </source>
</evidence>
<dbReference type="PROSITE" id="PS51293">
    <property type="entry name" value="SANT"/>
    <property type="match status" value="1"/>
</dbReference>
<dbReference type="GO" id="GO:0010212">
    <property type="term" value="P:response to ionizing radiation"/>
    <property type="evidence" value="ECO:0007669"/>
    <property type="project" value="TreeGrafter"/>
</dbReference>
<dbReference type="FunFam" id="4.10.1240.50:FF:000001">
    <property type="entry name" value="Metastasis-associated 1 family, member 3"/>
    <property type="match status" value="1"/>
</dbReference>
<evidence type="ECO:0000256" key="4">
    <source>
        <dbReference type="ARBA" id="ARBA00022723"/>
    </source>
</evidence>
<dbReference type="CDD" id="cd00202">
    <property type="entry name" value="ZnF_GATA"/>
    <property type="match status" value="1"/>
</dbReference>
<dbReference type="InterPro" id="IPR040138">
    <property type="entry name" value="MIER/MTA"/>
</dbReference>
<dbReference type="SMART" id="SM00439">
    <property type="entry name" value="BAH"/>
    <property type="match status" value="1"/>
</dbReference>
<dbReference type="SMART" id="SM01189">
    <property type="entry name" value="ELM2"/>
    <property type="match status" value="1"/>
</dbReference>
<dbReference type="GO" id="GO:0003714">
    <property type="term" value="F:transcription corepressor activity"/>
    <property type="evidence" value="ECO:0007669"/>
    <property type="project" value="TreeGrafter"/>
</dbReference>
<keyword evidence="9" id="KW-0238">DNA-binding</keyword>
<keyword evidence="10" id="KW-0539">Nucleus</keyword>
<comment type="caution">
    <text evidence="16">The sequence shown here is derived from an EMBL/GenBank/DDBJ whole genome shotgun (WGS) entry which is preliminary data.</text>
</comment>
<dbReference type="Pfam" id="PF00320">
    <property type="entry name" value="GATA"/>
    <property type="match status" value="1"/>
</dbReference>
<dbReference type="InterPro" id="IPR043151">
    <property type="entry name" value="BAH_sf"/>
</dbReference>
<dbReference type="PROSITE" id="PS51156">
    <property type="entry name" value="ELM2"/>
    <property type="match status" value="1"/>
</dbReference>
<comment type="subcellular location">
    <subcellularLocation>
        <location evidence="1">Nucleus</location>
    </subcellularLocation>
</comment>
<dbReference type="Pfam" id="PF01448">
    <property type="entry name" value="ELM2"/>
    <property type="match status" value="1"/>
</dbReference>
<dbReference type="CDD" id="cd11661">
    <property type="entry name" value="SANT_MTA3_like"/>
    <property type="match status" value="1"/>
</dbReference>
<keyword evidence="4" id="KW-0479">Metal-binding</keyword>
<dbReference type="EMBL" id="JAUYZG010000019">
    <property type="protein sequence ID" value="KAK2878509.1"/>
    <property type="molecule type" value="Genomic_DNA"/>
</dbReference>
<evidence type="ECO:0000256" key="12">
    <source>
        <dbReference type="SAM" id="MobiDB-lite"/>
    </source>
</evidence>
<dbReference type="Pfam" id="PF01426">
    <property type="entry name" value="BAH"/>
    <property type="match status" value="1"/>
</dbReference>
<dbReference type="SMART" id="SM00401">
    <property type="entry name" value="ZnF_GATA"/>
    <property type="match status" value="1"/>
</dbReference>
<feature type="domain" description="BAH" evidence="13">
    <location>
        <begin position="70"/>
        <end position="213"/>
    </location>
</feature>
<gene>
    <name evidence="16" type="ORF">Q8A67_019300</name>
</gene>
<evidence type="ECO:0008006" key="18">
    <source>
        <dbReference type="Google" id="ProtNLM"/>
    </source>
</evidence>
<dbReference type="Gene3D" id="4.10.1240.50">
    <property type="match status" value="1"/>
</dbReference>
<dbReference type="Gene3D" id="2.30.30.490">
    <property type="match status" value="1"/>
</dbReference>
<keyword evidence="3" id="KW-0597">Phosphoprotein</keyword>
<dbReference type="InterPro" id="IPR009057">
    <property type="entry name" value="Homeodomain-like_sf"/>
</dbReference>
<dbReference type="PANTHER" id="PTHR10865:SF5">
    <property type="entry name" value="METASTASIS-ASSOCIATED PROTEIN MTA1"/>
    <property type="match status" value="1"/>
</dbReference>
<dbReference type="GO" id="GO:0003682">
    <property type="term" value="F:chromatin binding"/>
    <property type="evidence" value="ECO:0007669"/>
    <property type="project" value="InterPro"/>
</dbReference>
<accession>A0AA88PDS0</accession>
<feature type="domain" description="SANT" evidence="15">
    <location>
        <begin position="332"/>
        <end position="384"/>
    </location>
</feature>
<dbReference type="AlphaFoldDB" id="A0AA88PDS0"/>
<dbReference type="Gene3D" id="1.10.10.60">
    <property type="entry name" value="Homeodomain-like"/>
    <property type="match status" value="1"/>
</dbReference>
<protein>
    <recommendedName>
        <fullName evidence="18">Metastasis associated 1</fullName>
    </recommendedName>
</protein>
<dbReference type="GO" id="GO:0006302">
    <property type="term" value="P:double-strand break repair"/>
    <property type="evidence" value="ECO:0007669"/>
    <property type="project" value="TreeGrafter"/>
</dbReference>
<feature type="region of interest" description="Disordered" evidence="12">
    <location>
        <begin position="662"/>
        <end position="681"/>
    </location>
</feature>
<dbReference type="InterPro" id="IPR035170">
    <property type="entry name" value="MTA1_R1"/>
</dbReference>
<keyword evidence="7" id="KW-0832">Ubl conjugation</keyword>
<evidence type="ECO:0000256" key="9">
    <source>
        <dbReference type="ARBA" id="ARBA00023125"/>
    </source>
</evidence>
<keyword evidence="8" id="KW-0007">Acetylation</keyword>
<dbReference type="InterPro" id="IPR017884">
    <property type="entry name" value="SANT_dom"/>
</dbReference>
<evidence type="ECO:0000313" key="17">
    <source>
        <dbReference type="Proteomes" id="UP001187343"/>
    </source>
</evidence>
<feature type="domain" description="ELM2" evidence="14">
    <location>
        <begin position="214"/>
        <end position="325"/>
    </location>
</feature>
<reference evidence="16" key="1">
    <citation type="submission" date="2023-08" db="EMBL/GenBank/DDBJ databases">
        <title>Chromosome-level Genome Assembly of mud carp (Cirrhinus molitorella).</title>
        <authorList>
            <person name="Liu H."/>
        </authorList>
    </citation>
    <scope>NUCLEOTIDE SEQUENCE</scope>
    <source>
        <strain evidence="16">Prfri</strain>
        <tissue evidence="16">Muscle</tissue>
    </source>
</reference>
<dbReference type="InterPro" id="IPR001005">
    <property type="entry name" value="SANT/Myb"/>
</dbReference>
<dbReference type="GO" id="GO:0008270">
    <property type="term" value="F:zinc ion binding"/>
    <property type="evidence" value="ECO:0007669"/>
    <property type="project" value="UniProtKB-KW"/>
</dbReference>
<comment type="similarity">
    <text evidence="11">Belongs to the metastasis-associated protein family.</text>
</comment>
<dbReference type="GO" id="GO:0000122">
    <property type="term" value="P:negative regulation of transcription by RNA polymerase II"/>
    <property type="evidence" value="ECO:0007669"/>
    <property type="project" value="TreeGrafter"/>
</dbReference>
<proteinExistence type="inferred from homology"/>
<dbReference type="Proteomes" id="UP001187343">
    <property type="component" value="Unassembled WGS sequence"/>
</dbReference>
<evidence type="ECO:0000256" key="8">
    <source>
        <dbReference type="ARBA" id="ARBA00022990"/>
    </source>
</evidence>
<evidence type="ECO:0000256" key="11">
    <source>
        <dbReference type="ARBA" id="ARBA00093454"/>
    </source>
</evidence>
<dbReference type="SMART" id="SM00717">
    <property type="entry name" value="SANT"/>
    <property type="match status" value="1"/>
</dbReference>
<dbReference type="InterPro" id="IPR000679">
    <property type="entry name" value="Znf_GATA"/>
</dbReference>
<keyword evidence="5" id="KW-0863">Zinc-finger</keyword>
<dbReference type="FunFam" id="1.10.10.60:FF:000012">
    <property type="entry name" value="Metastasis-associated 1 family, member 3"/>
    <property type="match status" value="1"/>
</dbReference>
<dbReference type="FunFam" id="2.30.30.490:FF:000001">
    <property type="entry name" value="Metastasis-associated 1 family, member 3"/>
    <property type="match status" value="1"/>
</dbReference>
<dbReference type="InterPro" id="IPR000949">
    <property type="entry name" value="ELM2_dom"/>
</dbReference>
<evidence type="ECO:0000256" key="6">
    <source>
        <dbReference type="ARBA" id="ARBA00022833"/>
    </source>
</evidence>
<evidence type="ECO:0000313" key="16">
    <source>
        <dbReference type="EMBL" id="KAK2878509.1"/>
    </source>
</evidence>
<dbReference type="GO" id="GO:0016581">
    <property type="term" value="C:NuRD complex"/>
    <property type="evidence" value="ECO:0007669"/>
    <property type="project" value="TreeGrafter"/>
</dbReference>
<evidence type="ECO:0000259" key="14">
    <source>
        <dbReference type="PROSITE" id="PS51156"/>
    </source>
</evidence>
<organism evidence="16 17">
    <name type="scientific">Cirrhinus molitorella</name>
    <name type="common">mud carp</name>
    <dbReference type="NCBI Taxonomy" id="172907"/>
    <lineage>
        <taxon>Eukaryota</taxon>
        <taxon>Metazoa</taxon>
        <taxon>Chordata</taxon>
        <taxon>Craniata</taxon>
        <taxon>Vertebrata</taxon>
        <taxon>Euteleostomi</taxon>
        <taxon>Actinopterygii</taxon>
        <taxon>Neopterygii</taxon>
        <taxon>Teleostei</taxon>
        <taxon>Ostariophysi</taxon>
        <taxon>Cypriniformes</taxon>
        <taxon>Cyprinidae</taxon>
        <taxon>Labeoninae</taxon>
        <taxon>Labeonini</taxon>
        <taxon>Cirrhinus</taxon>
    </lineage>
</organism>
<dbReference type="PROSITE" id="PS51038">
    <property type="entry name" value="BAH"/>
    <property type="match status" value="1"/>
</dbReference>
<dbReference type="GO" id="GO:0043565">
    <property type="term" value="F:sequence-specific DNA binding"/>
    <property type="evidence" value="ECO:0007669"/>
    <property type="project" value="InterPro"/>
</dbReference>
<evidence type="ECO:0000256" key="10">
    <source>
        <dbReference type="ARBA" id="ARBA00023242"/>
    </source>
</evidence>
<dbReference type="Pfam" id="PF17226">
    <property type="entry name" value="MTA_R1"/>
    <property type="match status" value="1"/>
</dbReference>
<dbReference type="PANTHER" id="PTHR10865">
    <property type="entry name" value="METASTASIS-ASSOCIATED PROTEIN AND MESODERM INDUCTION EARLY RESPONSE PROTEIN"/>
    <property type="match status" value="1"/>
</dbReference>
<keyword evidence="2" id="KW-1017">Isopeptide bond</keyword>
<dbReference type="GO" id="GO:0042826">
    <property type="term" value="F:histone deacetylase binding"/>
    <property type="evidence" value="ECO:0007669"/>
    <property type="project" value="TreeGrafter"/>
</dbReference>
<keyword evidence="17" id="KW-1185">Reference proteome</keyword>
<evidence type="ECO:0000256" key="5">
    <source>
        <dbReference type="ARBA" id="ARBA00022771"/>
    </source>
</evidence>
<evidence type="ECO:0000259" key="13">
    <source>
        <dbReference type="PROSITE" id="PS51038"/>
    </source>
</evidence>
<evidence type="ECO:0000256" key="3">
    <source>
        <dbReference type="ARBA" id="ARBA00022553"/>
    </source>
</evidence>
<evidence type="ECO:0000256" key="7">
    <source>
        <dbReference type="ARBA" id="ARBA00022843"/>
    </source>
</evidence>
<dbReference type="CDD" id="cd04709">
    <property type="entry name" value="BAH_MTA"/>
    <property type="match status" value="1"/>
</dbReference>
<feature type="region of interest" description="Disordered" evidence="12">
    <location>
        <begin position="1"/>
        <end position="20"/>
    </location>
</feature>
<dbReference type="InterPro" id="IPR001025">
    <property type="entry name" value="BAH_dom"/>
</dbReference>
<keyword evidence="6" id="KW-0862">Zinc</keyword>
<name>A0AA88PDS0_9TELE</name>
<sequence>MLPIQTPFPSLSRSLQPRGPSLRSRIPSLVRFVLINPPFSSAQHSAAAAAERESPTWRRQAGPGAVMAANMYRVGDYVYFENSSSNPLLIRRIEELNKTANGNVEAKVVCFYRRRDISTTLIALADKHAREMEEEMENPEMVDLPEKQKHQLRHRELFLSRQLESLPATHIRGKCCVTLLNETEALKSYLDREDAFFYSLVYDPQQKTLLADKGEIRVGNKYQADITDLLKEGEDDDRELEKLEEKVWDPSNPLTEKQIDQFLVVARSVGTFARALDCSSSVRQPSLHMSAAAASRDITLFHAMDTLHKNGYDMTRAIAALVPQGGPVLCRDEMEEWSASEANLFEEALEKYGKDFTDIQQDFLPWKSLTSIIEYYYMWKTTDRYVQQKRLKAAEAESKLKQVYIPNYNKPNPNQLSVNSVKPGLVNGAGALPGAPGQPVGLGRACESCYTTSSYQWYSWGPPNMQCRLCASCWTYWKKYGGLKMPTRLDGERPGPNRNNMSPHGLPVRHGGSPKFAVKTRQAFYLHTSQMTKAARRVCQDLLRSRYLARHPYIPVNTAAIKAECAIRLPDISKKPPSLKETVRKPLESVVRYLEAHPCPPKSDPPRGATISMGSLTPIKSTPILNNGSPTILGKRTYEQHNGLDGSKPKVLAPQWEIMAKRVSEPTRAPSGLQDEVHELD</sequence>
<feature type="region of interest" description="Disordered" evidence="12">
    <location>
        <begin position="491"/>
        <end position="512"/>
    </location>
</feature>
<evidence type="ECO:0000256" key="2">
    <source>
        <dbReference type="ARBA" id="ARBA00022499"/>
    </source>
</evidence>
<evidence type="ECO:0000256" key="1">
    <source>
        <dbReference type="ARBA" id="ARBA00004123"/>
    </source>
</evidence>
<dbReference type="GO" id="GO:0003713">
    <property type="term" value="F:transcription coactivator activity"/>
    <property type="evidence" value="ECO:0007669"/>
    <property type="project" value="TreeGrafter"/>
</dbReference>
<dbReference type="Pfam" id="PF00249">
    <property type="entry name" value="Myb_DNA-binding"/>
    <property type="match status" value="1"/>
</dbReference>
<dbReference type="SUPFAM" id="SSF46689">
    <property type="entry name" value="Homeodomain-like"/>
    <property type="match status" value="1"/>
</dbReference>